<reference evidence="6 7" key="1">
    <citation type="journal article" date="2009" name="Nature">
        <title>Evolution of pathogenicity and sexual reproduction in eight Candida genomes.</title>
        <authorList>
            <person name="Butler G."/>
            <person name="Rasmussen M.D."/>
            <person name="Lin M.F."/>
            <person name="Santos M.A."/>
            <person name="Sakthikumar S."/>
            <person name="Munro C.A."/>
            <person name="Rheinbay E."/>
            <person name="Grabherr M."/>
            <person name="Forche A."/>
            <person name="Reedy J.L."/>
            <person name="Agrafioti I."/>
            <person name="Arnaud M.B."/>
            <person name="Bates S."/>
            <person name="Brown A.J."/>
            <person name="Brunke S."/>
            <person name="Costanzo M.C."/>
            <person name="Fitzpatrick D.A."/>
            <person name="de Groot P.W."/>
            <person name="Harris D."/>
            <person name="Hoyer L.L."/>
            <person name="Hube B."/>
            <person name="Klis F.M."/>
            <person name="Kodira C."/>
            <person name="Lennard N."/>
            <person name="Logue M.E."/>
            <person name="Martin R."/>
            <person name="Neiman A.M."/>
            <person name="Nikolaou E."/>
            <person name="Quail M.A."/>
            <person name="Quinn J."/>
            <person name="Santos M.C."/>
            <person name="Schmitzberger F.F."/>
            <person name="Sherlock G."/>
            <person name="Shah P."/>
            <person name="Silverstein K.A."/>
            <person name="Skrzypek M.S."/>
            <person name="Soll D."/>
            <person name="Staggs R."/>
            <person name="Stansfield I."/>
            <person name="Stumpf M.P."/>
            <person name="Sudbery P.E."/>
            <person name="Srikantha T."/>
            <person name="Zeng Q."/>
            <person name="Berman J."/>
            <person name="Berriman M."/>
            <person name="Heitman J."/>
            <person name="Gow N.A."/>
            <person name="Lorenz M.C."/>
            <person name="Birren B.W."/>
            <person name="Kellis M."/>
            <person name="Cuomo C.A."/>
        </authorList>
    </citation>
    <scope>NUCLEOTIDE SEQUENCE [LARGE SCALE GENOMIC DNA]</scope>
    <source>
        <strain evidence="6 7">WO-1</strain>
    </source>
</reference>
<evidence type="ECO:0000256" key="1">
    <source>
        <dbReference type="ARBA" id="ARBA00022741"/>
    </source>
</evidence>
<dbReference type="InterPro" id="IPR016241">
    <property type="entry name" value="Nnk1"/>
</dbReference>
<dbReference type="PROSITE" id="PS50011">
    <property type="entry name" value="PROTEIN_KINASE_DOM"/>
    <property type="match status" value="1"/>
</dbReference>
<dbReference type="GO" id="GO:0004672">
    <property type="term" value="F:protein kinase activity"/>
    <property type="evidence" value="ECO:0007669"/>
    <property type="project" value="InterPro"/>
</dbReference>
<evidence type="ECO:0000256" key="3">
    <source>
        <dbReference type="PROSITE-ProRule" id="PRU10141"/>
    </source>
</evidence>
<feature type="region of interest" description="Disordered" evidence="4">
    <location>
        <begin position="22"/>
        <end position="49"/>
    </location>
</feature>
<dbReference type="InterPro" id="IPR017441">
    <property type="entry name" value="Protein_kinase_ATP_BS"/>
</dbReference>
<feature type="region of interest" description="Disordered" evidence="4">
    <location>
        <begin position="389"/>
        <end position="408"/>
    </location>
</feature>
<gene>
    <name evidence="6" type="ORF">CAWG_04137</name>
</gene>
<sequence>MDIPLKSKPKVSTVNLLADSKFEIGSTTNSSAPLDIDNNDKDEPSQLNPNYLKIRHSSKNQQQEQQQLEGFPPNYTFSRRYSETEKNNFDPETGHRIFADGKIRPHQVKHEHMGSRNTFTNINDFNNSSEIGRTNGNNHITNNINDSNNNNNNNNNNFNNNQLHARSHDSNVGYKDETGYEEFIPGLDFSSLVSKWNSNSNSNLDLTRNTTNVSLYTTHSNTPRSRDGSYLDLNLLHSKVAPQPIKTSTDQQRNLSYSKLHEFMKTKQQKNAYNSNNNNDEDNDIVSLTKDNFSRSSSGLSSSPGSVKRETSASSMAETSKARKKQKSAIDPITGEVNYELIINSLPPNFNDMPYSQRKKLVKSFSESIDYSQFSLFAKNYLGSSVGSAKTLKGSSSDTGIASASSSLSRRNRVGSLNTLAGRLLARTSTTDFKKLQEAMKPKYNVDEKGAIVLGHELGKVIGFGAWGTIRECTDQQDGTIRAIKIVKSTRDFDGGSGNGNHSSGNLNSKTDLTGSMKSKNPRVLEVFKKEIQIWKQLHHDNILPLIDYYETEDAIFCIMNRINGGTLFEVVDSWGQFNARVNLICGPLEYSFEEQRHRLLKVIECARQIVQALLYMHEEKGIVHGDLKLENVLVEREKGNCKMILCDFGMSRVYSSRISRKSSKRHIHYKGNNKLSIDGDLEDTLMMRSRSSNIEFRKPYFGGDSPSSRKLDFDIRDDSRVGLANFFRAHGPSMQSIHLTPVVSENGHSPSDGYFDITNKNDNGGNNDKPMFSRYQQVCNDGKEEHGIDSGLPHSHIGSLPYASPEILQPSPPPLGPSADVWAFGVLMYAMIVGRLPFQHHYEPRLRAIIASGKFNKLDLRKACLLEWVLKEDAKQKQQNQQQNSDSTENNGSSWTNELLNSNSLIDMNRQNDLIKLENEWCKYKDKREFEWLYDIVIGCLEPDITKRWDMEMINDQICTFSSI</sequence>
<evidence type="ECO:0000256" key="2">
    <source>
        <dbReference type="ARBA" id="ARBA00022840"/>
    </source>
</evidence>
<dbReference type="SUPFAM" id="SSF56112">
    <property type="entry name" value="Protein kinase-like (PK-like)"/>
    <property type="match status" value="1"/>
</dbReference>
<accession>C4YJW6</accession>
<dbReference type="OMA" id="YAMYCLT"/>
<feature type="compositionally biased region" description="Low complexity" evidence="4">
    <location>
        <begin position="136"/>
        <end position="161"/>
    </location>
</feature>
<evidence type="ECO:0000259" key="5">
    <source>
        <dbReference type="PROSITE" id="PS50011"/>
    </source>
</evidence>
<dbReference type="HOGENOM" id="CLU_010370_1_0_1"/>
<dbReference type="CDD" id="cd00180">
    <property type="entry name" value="PKc"/>
    <property type="match status" value="1"/>
</dbReference>
<keyword evidence="1 3" id="KW-0547">Nucleotide-binding</keyword>
<dbReference type="AlphaFoldDB" id="C4YJW6"/>
<dbReference type="PROSITE" id="PS00107">
    <property type="entry name" value="PROTEIN_KINASE_ATP"/>
    <property type="match status" value="1"/>
</dbReference>
<dbReference type="Proteomes" id="UP000001429">
    <property type="component" value="Chromosome 2"/>
</dbReference>
<dbReference type="EMBL" id="CH672350">
    <property type="protein sequence ID" value="EEQ45800.1"/>
    <property type="molecule type" value="Genomic_DNA"/>
</dbReference>
<name>C4YJW6_CANAW</name>
<dbReference type="PIRSF" id="PIRSF000610">
    <property type="entry name" value="Ser/Thr_PK_YKL171w_prd"/>
    <property type="match status" value="1"/>
</dbReference>
<feature type="binding site" evidence="3">
    <location>
        <position position="485"/>
    </location>
    <ligand>
        <name>ATP</name>
        <dbReference type="ChEBI" id="CHEBI:30616"/>
    </ligand>
</feature>
<dbReference type="InterPro" id="IPR000719">
    <property type="entry name" value="Prot_kinase_dom"/>
</dbReference>
<dbReference type="PROSITE" id="PS00108">
    <property type="entry name" value="PROTEIN_KINASE_ST"/>
    <property type="match status" value="1"/>
</dbReference>
<feature type="compositionally biased region" description="Low complexity" evidence="4">
    <location>
        <begin position="294"/>
        <end position="306"/>
    </location>
</feature>
<dbReference type="VEuPathDB" id="FungiDB:CAWG_04137"/>
<evidence type="ECO:0000313" key="7">
    <source>
        <dbReference type="Proteomes" id="UP000001429"/>
    </source>
</evidence>
<keyword evidence="2 3" id="KW-0067">ATP-binding</keyword>
<dbReference type="Gene3D" id="1.10.510.10">
    <property type="entry name" value="Transferase(Phosphotransferase) domain 1"/>
    <property type="match status" value="2"/>
</dbReference>
<proteinExistence type="predicted"/>
<dbReference type="OrthoDB" id="4062651at2759"/>
<dbReference type="Gene3D" id="3.30.200.20">
    <property type="entry name" value="Phosphorylase Kinase, domain 1"/>
    <property type="match status" value="1"/>
</dbReference>
<feature type="compositionally biased region" description="Low complexity" evidence="4">
    <location>
        <begin position="500"/>
        <end position="509"/>
    </location>
</feature>
<dbReference type="InterPro" id="IPR008271">
    <property type="entry name" value="Ser/Thr_kinase_AS"/>
</dbReference>
<feature type="region of interest" description="Disordered" evidence="4">
    <location>
        <begin position="494"/>
        <end position="513"/>
    </location>
</feature>
<feature type="domain" description="Protein kinase" evidence="5">
    <location>
        <begin position="456"/>
        <end position="901"/>
    </location>
</feature>
<protein>
    <recommendedName>
        <fullName evidence="5">Protein kinase domain-containing protein</fullName>
    </recommendedName>
</protein>
<dbReference type="InterPro" id="IPR011009">
    <property type="entry name" value="Kinase-like_dom_sf"/>
</dbReference>
<feature type="region of interest" description="Disordered" evidence="4">
    <location>
        <begin position="136"/>
        <end position="170"/>
    </location>
</feature>
<dbReference type="GO" id="GO:0005524">
    <property type="term" value="F:ATP binding"/>
    <property type="evidence" value="ECO:0007669"/>
    <property type="project" value="UniProtKB-UniRule"/>
</dbReference>
<evidence type="ECO:0000256" key="4">
    <source>
        <dbReference type="SAM" id="MobiDB-lite"/>
    </source>
</evidence>
<feature type="compositionally biased region" description="Low complexity" evidence="4">
    <location>
        <begin position="395"/>
        <end position="408"/>
    </location>
</feature>
<organism evidence="6 7">
    <name type="scientific">Candida albicans (strain WO-1)</name>
    <name type="common">Yeast</name>
    <dbReference type="NCBI Taxonomy" id="294748"/>
    <lineage>
        <taxon>Eukaryota</taxon>
        <taxon>Fungi</taxon>
        <taxon>Dikarya</taxon>
        <taxon>Ascomycota</taxon>
        <taxon>Saccharomycotina</taxon>
        <taxon>Pichiomycetes</taxon>
        <taxon>Debaryomycetaceae</taxon>
        <taxon>Candida/Lodderomyces clade</taxon>
        <taxon>Candida</taxon>
    </lineage>
</organism>
<dbReference type="SMART" id="SM00220">
    <property type="entry name" value="S_TKc"/>
    <property type="match status" value="1"/>
</dbReference>
<keyword evidence="7" id="KW-1185">Reference proteome</keyword>
<dbReference type="Pfam" id="PF00069">
    <property type="entry name" value="Pkinase"/>
    <property type="match status" value="2"/>
</dbReference>
<dbReference type="PaxDb" id="5476-C4YJW6"/>
<evidence type="ECO:0000313" key="6">
    <source>
        <dbReference type="EMBL" id="EEQ45800.1"/>
    </source>
</evidence>
<feature type="region of interest" description="Disordered" evidence="4">
    <location>
        <begin position="291"/>
        <end position="329"/>
    </location>
</feature>
<dbReference type="PANTHER" id="PTHR24347">
    <property type="entry name" value="SERINE/THREONINE-PROTEIN KINASE"/>
    <property type="match status" value="1"/>
</dbReference>
<dbReference type="GO" id="GO:0030447">
    <property type="term" value="P:filamentous growth"/>
    <property type="evidence" value="ECO:0007669"/>
    <property type="project" value="UniProtKB-ARBA"/>
</dbReference>